<dbReference type="SMART" id="SM00248">
    <property type="entry name" value="ANK"/>
    <property type="match status" value="5"/>
</dbReference>
<evidence type="ECO:0000313" key="5">
    <source>
        <dbReference type="Proteomes" id="UP000711996"/>
    </source>
</evidence>
<dbReference type="EMBL" id="QPMT01000020">
    <property type="protein sequence ID" value="KAF4858574.1"/>
    <property type="molecule type" value="Genomic_DNA"/>
</dbReference>
<dbReference type="SUPFAM" id="SSF48403">
    <property type="entry name" value="Ankyrin repeat"/>
    <property type="match status" value="1"/>
</dbReference>
<keyword evidence="5" id="KW-1185">Reference proteome</keyword>
<dbReference type="OrthoDB" id="341259at2759"/>
<dbReference type="InterPro" id="IPR002110">
    <property type="entry name" value="Ankyrin_rpt"/>
</dbReference>
<evidence type="ECO:0000256" key="3">
    <source>
        <dbReference type="PROSITE-ProRule" id="PRU00023"/>
    </source>
</evidence>
<accession>A0A9P5ERM0</accession>
<name>A0A9P5ERM0_COLSI</name>
<sequence>MSQLAIINMDPAQRTFAADATPTWQDPDNNNTILLSGELSPIPLSSPSPSLFTGTNKITKTYASCVDLPQELILVIIGYIAGNYGLKSTLADKNAEGHRINKVVFDGGLNSAVWHDLVSLAASCKTLYHRMTPTIYDMNVKHGYGSALVASAKYGSLDGMMWALENGADVNQTEVAKSKDSRWEPLHHGMTALHWASYHCDLDAMRVLLDRGADPECEVDAYQPGLYGPISTIISIFWRHLRYTGLWRDKISQLLAKGVNPLFFALIPSYKAADHLYLPDYQITRQQCRKAARMLINAGSSLITHRTLGIHALHQACGSRDVNLARHLLEHCDADADVKDWLGNSPLHYFALDGFEGYDDPEELVGLMVQHGADVKATNYAGYTPLHYALAFWDDGHHLTDKTDHMVALLKAGAYLLPECKDLGDKIINNKRYNDAQYVNRLVSKAVKLSKRHAIRFDGRKLPTMEDLREKEQKVALTTFYHCCEVPEELQVLAVKEFTDELSKDEWKDYWVQRSIDGTL</sequence>
<dbReference type="InterPro" id="IPR036770">
    <property type="entry name" value="Ankyrin_rpt-contain_sf"/>
</dbReference>
<dbReference type="Proteomes" id="UP000711996">
    <property type="component" value="Unassembled WGS sequence"/>
</dbReference>
<proteinExistence type="predicted"/>
<evidence type="ECO:0000256" key="1">
    <source>
        <dbReference type="ARBA" id="ARBA00022737"/>
    </source>
</evidence>
<dbReference type="Gene3D" id="1.25.40.20">
    <property type="entry name" value="Ankyrin repeat-containing domain"/>
    <property type="match status" value="2"/>
</dbReference>
<dbReference type="AlphaFoldDB" id="A0A9P5ERM0"/>
<keyword evidence="1" id="KW-0677">Repeat</keyword>
<protein>
    <submittedName>
        <fullName evidence="4">Ankyrin-1</fullName>
    </submittedName>
</protein>
<comment type="caution">
    <text evidence="4">The sequence shown here is derived from an EMBL/GenBank/DDBJ whole genome shotgun (WGS) entry which is preliminary data.</text>
</comment>
<dbReference type="InterPro" id="IPR050745">
    <property type="entry name" value="Multifunctional_regulatory"/>
</dbReference>
<feature type="repeat" description="ANK" evidence="3">
    <location>
        <begin position="188"/>
        <end position="220"/>
    </location>
</feature>
<evidence type="ECO:0000256" key="2">
    <source>
        <dbReference type="ARBA" id="ARBA00023043"/>
    </source>
</evidence>
<dbReference type="PANTHER" id="PTHR24189:SF50">
    <property type="entry name" value="ANKYRIN REPEAT AND SOCS BOX PROTEIN 2"/>
    <property type="match status" value="1"/>
</dbReference>
<dbReference type="PROSITE" id="PS50297">
    <property type="entry name" value="ANK_REP_REGION"/>
    <property type="match status" value="1"/>
</dbReference>
<dbReference type="Pfam" id="PF12796">
    <property type="entry name" value="Ank_2"/>
    <property type="match status" value="2"/>
</dbReference>
<evidence type="ECO:0000313" key="4">
    <source>
        <dbReference type="EMBL" id="KAF4858574.1"/>
    </source>
</evidence>
<keyword evidence="2 3" id="KW-0040">ANK repeat</keyword>
<reference evidence="4" key="1">
    <citation type="submission" date="2019-06" db="EMBL/GenBank/DDBJ databases">
        <authorList>
            <person name="Gan P."/>
            <person name="Shirasu K."/>
        </authorList>
    </citation>
    <scope>NUCLEOTIDE SEQUENCE [LARGE SCALE GENOMIC DNA]</scope>
    <source>
        <strain evidence="4">CAD2</strain>
    </source>
</reference>
<feature type="repeat" description="ANK" evidence="3">
    <location>
        <begin position="342"/>
        <end position="380"/>
    </location>
</feature>
<organism evidence="4 5">
    <name type="scientific">Colletotrichum siamense</name>
    <name type="common">Anthracnose fungus</name>
    <dbReference type="NCBI Taxonomy" id="690259"/>
    <lineage>
        <taxon>Eukaryota</taxon>
        <taxon>Fungi</taxon>
        <taxon>Dikarya</taxon>
        <taxon>Ascomycota</taxon>
        <taxon>Pezizomycotina</taxon>
        <taxon>Sordariomycetes</taxon>
        <taxon>Hypocreomycetidae</taxon>
        <taxon>Glomerellales</taxon>
        <taxon>Glomerellaceae</taxon>
        <taxon>Colletotrichum</taxon>
        <taxon>Colletotrichum gloeosporioides species complex</taxon>
    </lineage>
</organism>
<dbReference type="PROSITE" id="PS50088">
    <property type="entry name" value="ANK_REPEAT"/>
    <property type="match status" value="2"/>
</dbReference>
<gene>
    <name evidence="4" type="primary">Ank1-1</name>
    <name evidence="4" type="ORF">CGCSCA2_v007081</name>
</gene>
<dbReference type="PANTHER" id="PTHR24189">
    <property type="entry name" value="MYOTROPHIN"/>
    <property type="match status" value="1"/>
</dbReference>